<dbReference type="PANTHER" id="PTHR14025:SF20">
    <property type="entry name" value="FANCONI ANEMIA GROUP M PROTEIN"/>
    <property type="match status" value="1"/>
</dbReference>
<dbReference type="InterPro" id="IPR011545">
    <property type="entry name" value="DEAD/DEAH_box_helicase_dom"/>
</dbReference>
<evidence type="ECO:0000313" key="14">
    <source>
        <dbReference type="EMBL" id="KAE9620143.1"/>
    </source>
</evidence>
<dbReference type="GO" id="GO:0043138">
    <property type="term" value="F:3'-5' DNA helicase activity"/>
    <property type="evidence" value="ECO:0007669"/>
    <property type="project" value="InterPro"/>
</dbReference>
<comment type="subcellular location">
    <subcellularLocation>
        <location evidence="1">Nucleus</location>
    </subcellularLocation>
</comment>
<evidence type="ECO:0000256" key="3">
    <source>
        <dbReference type="ARBA" id="ARBA00022741"/>
    </source>
</evidence>
<dbReference type="SMART" id="SM00487">
    <property type="entry name" value="DEXDc"/>
    <property type="match status" value="1"/>
</dbReference>
<keyword evidence="4" id="KW-0227">DNA damage</keyword>
<sequence>MEVLKIDVDVVDDDAAQEKMEVLKIDVDVDDDDAAQEKMEVLKIDVDVDDDDAAQEKMEVLKIDVDVDVDDDEGFDWEAAAQEIDVVCQFTSRQSPKTHILPNSNFKEEEEEEEKGPTPHPIDPHAAKTWIYPVNVPLRDYQFDITHTALFSNTLVALPTGLGKTLIAAVVMFNYFRWFPHAKIVFTAPSRPLVMQQIEACHNIVGIPQQWTIDMTGHLTPPKRARFWKTKRVFFVTPQVLEKDIQSGICLLHHLVCLVIDEAHRATGNYSYCEAIRQLMAVPVQLRILALTATPGSKQQTVQDVIDNLHISKLEYRSETDHDVISYIHDRKIELIQVAMGQDAVEINNCFLKVIRPIVARLTAIGAIQNRDYSTLSPCVLLEMREKFRSRQDLAHVNYGDVEGYFGVLITLYYIHKLLSSHGIRPAYEMLERKLKQGFFAKFMSKNEVILNAKQLMQQSLSHGAPSPKLSKMLEVLLEHFKINDPQNSRVIIFSNYRESVRDIMDALGGIGEPIRATQFIGQSSGKAMKGQSQKVQQAVLKKFRSGSYNVIVATSIGEEGLDIMEVDLVISFDANISPLRMIQRMGRTGRKHDGRLLLVLACEGAELKGYFRKQAKSKTISKHMRNGGINSFTFHPSPRMIPHVFKPEVQYVELSIEKFIPREKNVKDKPLQISASKDKLTVAEVDLLETYFQPTGENTCRLSLIAFPHFQTFPSRVHKVKHSCGTMMLIGMMQHLQGLVPFTEDSKTSFLQECQCLGNSKPVAVNELDEAKKDNESSSRHTVERNLASVNCPNLDSCHFGIQTKDSVVDPTLQDSVCEGDETIPETPPSAKGSVSNEWVNACETANLVEIETSLLLEGSCIDGMKDEELSPRLTDFILSGVVPESPIDERGQSRNKFVIRDLLPVHPHERQDVSSLSFRETEKVIIDCGTSNNVSPAVDNETQTPFLELKNRAIKRGRVFLSPTGEGIPNPSFSEESHLGCGEMPVSIKPTRKFKRLRKAGDCENYINQNNNNLVDSTANLFKTSSISDTSQYRQDQGKRKSVHDVRDFIEEEAEVSSDASASNDEDDEDVNSFDSFIDDRTNLTAASQPEASRIDMMAIYRRSLLSQTPMSEELKFSAFSPDHVILTTSGDSSSKVMSHLQAEPTNKSPESVHINQITSDAVPPTSSSTVISHKRRLTFYHSQHFPNKNLDQEFACQSKKESVVATVDVLCDDQFYNDLDLDELEAQATCLLKRKVDLSVQKQDTTIPLSHSQDLDILMSPSFDLGI</sequence>
<dbReference type="GO" id="GO:0036297">
    <property type="term" value="P:interstrand cross-link repair"/>
    <property type="evidence" value="ECO:0007669"/>
    <property type="project" value="TreeGrafter"/>
</dbReference>
<feature type="region of interest" description="Disordered" evidence="11">
    <location>
        <begin position="1055"/>
        <end position="1078"/>
    </location>
</feature>
<dbReference type="PANTHER" id="PTHR14025">
    <property type="entry name" value="FANCONI ANEMIA GROUP M FANCM FAMILY MEMBER"/>
    <property type="match status" value="1"/>
</dbReference>
<dbReference type="FunFam" id="3.40.50.300:FF:001992">
    <property type="entry name" value="ATP-dependent RNA helicase, putative"/>
    <property type="match status" value="1"/>
</dbReference>
<dbReference type="CDD" id="cd18033">
    <property type="entry name" value="DEXDc_FANCM"/>
    <property type="match status" value="1"/>
</dbReference>
<evidence type="ECO:0000256" key="5">
    <source>
        <dbReference type="ARBA" id="ARBA00022801"/>
    </source>
</evidence>
<proteinExistence type="inferred from homology"/>
<comment type="similarity">
    <text evidence="2">Belongs to the DEAD box helicase family. DEAH subfamily. FANCM sub-subfamily.</text>
</comment>
<keyword evidence="3" id="KW-0547">Nucleotide-binding</keyword>
<dbReference type="PROSITE" id="PS51194">
    <property type="entry name" value="HELICASE_CTER"/>
    <property type="match status" value="1"/>
</dbReference>
<dbReference type="AlphaFoldDB" id="A0A6A4R354"/>
<keyword evidence="9" id="KW-0234">DNA repair</keyword>
<evidence type="ECO:0000256" key="10">
    <source>
        <dbReference type="ARBA" id="ARBA00023242"/>
    </source>
</evidence>
<dbReference type="Pfam" id="PF00270">
    <property type="entry name" value="DEAD"/>
    <property type="match status" value="1"/>
</dbReference>
<keyword evidence="10" id="KW-0539">Nucleus</keyword>
<keyword evidence="7" id="KW-0067">ATP-binding</keyword>
<evidence type="ECO:0000256" key="9">
    <source>
        <dbReference type="ARBA" id="ARBA00023204"/>
    </source>
</evidence>
<dbReference type="InterPro" id="IPR039686">
    <property type="entry name" value="FANCM/Mph1-like_ID"/>
</dbReference>
<dbReference type="InterPro" id="IPR014001">
    <property type="entry name" value="Helicase_ATP-bd"/>
</dbReference>
<evidence type="ECO:0000256" key="8">
    <source>
        <dbReference type="ARBA" id="ARBA00023125"/>
    </source>
</evidence>
<gene>
    <name evidence="14" type="ORF">Lalb_Chr01g0000031</name>
</gene>
<keyword evidence="6 14" id="KW-0347">Helicase</keyword>
<evidence type="ECO:0000256" key="4">
    <source>
        <dbReference type="ARBA" id="ARBA00022763"/>
    </source>
</evidence>
<protein>
    <submittedName>
        <fullName evidence="14">Putative RNA helicase</fullName>
    </submittedName>
</protein>
<dbReference type="GO" id="GO:0005524">
    <property type="term" value="F:ATP binding"/>
    <property type="evidence" value="ECO:0007669"/>
    <property type="project" value="UniProtKB-KW"/>
</dbReference>
<dbReference type="SUPFAM" id="SSF52540">
    <property type="entry name" value="P-loop containing nucleoside triphosphate hydrolases"/>
    <property type="match status" value="2"/>
</dbReference>
<dbReference type="GO" id="GO:0009378">
    <property type="term" value="F:four-way junction helicase activity"/>
    <property type="evidence" value="ECO:0007669"/>
    <property type="project" value="TreeGrafter"/>
</dbReference>
<reference evidence="15" key="1">
    <citation type="journal article" date="2020" name="Nat. Commun.">
        <title>Genome sequence of the cluster root forming white lupin.</title>
        <authorList>
            <person name="Hufnagel B."/>
            <person name="Marques A."/>
            <person name="Soriano A."/>
            <person name="Marques L."/>
            <person name="Divol F."/>
            <person name="Doumas P."/>
            <person name="Sallet E."/>
            <person name="Mancinotti D."/>
            <person name="Carrere S."/>
            <person name="Marande W."/>
            <person name="Arribat S."/>
            <person name="Keller J."/>
            <person name="Huneau C."/>
            <person name="Blein T."/>
            <person name="Aime D."/>
            <person name="Laguerre M."/>
            <person name="Taylor J."/>
            <person name="Schubert V."/>
            <person name="Nelson M."/>
            <person name="Geu-Flores F."/>
            <person name="Crespi M."/>
            <person name="Gallardo-Guerrero K."/>
            <person name="Delaux P.-M."/>
            <person name="Salse J."/>
            <person name="Berges H."/>
            <person name="Guyot R."/>
            <person name="Gouzy J."/>
            <person name="Peret B."/>
        </authorList>
    </citation>
    <scope>NUCLEOTIDE SEQUENCE [LARGE SCALE GENOMIC DNA]</scope>
    <source>
        <strain evidence="15">cv. Amiga</strain>
    </source>
</reference>
<dbReference type="EMBL" id="WOCE01000001">
    <property type="protein sequence ID" value="KAE9620143.1"/>
    <property type="molecule type" value="Genomic_DNA"/>
</dbReference>
<dbReference type="CDD" id="cd12091">
    <property type="entry name" value="FANCM_ID"/>
    <property type="match status" value="1"/>
</dbReference>
<organism evidence="14 15">
    <name type="scientific">Lupinus albus</name>
    <name type="common">White lupine</name>
    <name type="synonym">Lupinus termis</name>
    <dbReference type="NCBI Taxonomy" id="3870"/>
    <lineage>
        <taxon>Eukaryota</taxon>
        <taxon>Viridiplantae</taxon>
        <taxon>Streptophyta</taxon>
        <taxon>Embryophyta</taxon>
        <taxon>Tracheophyta</taxon>
        <taxon>Spermatophyta</taxon>
        <taxon>Magnoliopsida</taxon>
        <taxon>eudicotyledons</taxon>
        <taxon>Gunneridae</taxon>
        <taxon>Pentapetalae</taxon>
        <taxon>rosids</taxon>
        <taxon>fabids</taxon>
        <taxon>Fabales</taxon>
        <taxon>Fabaceae</taxon>
        <taxon>Papilionoideae</taxon>
        <taxon>50 kb inversion clade</taxon>
        <taxon>genistoids sensu lato</taxon>
        <taxon>core genistoids</taxon>
        <taxon>Genisteae</taxon>
        <taxon>Lupinus</taxon>
    </lineage>
</organism>
<dbReference type="GO" id="GO:0000400">
    <property type="term" value="F:four-way junction DNA binding"/>
    <property type="evidence" value="ECO:0007669"/>
    <property type="project" value="TreeGrafter"/>
</dbReference>
<dbReference type="Proteomes" id="UP000447434">
    <property type="component" value="Chromosome 1"/>
</dbReference>
<keyword evidence="8" id="KW-0238">DNA-binding</keyword>
<evidence type="ECO:0000256" key="2">
    <source>
        <dbReference type="ARBA" id="ARBA00009889"/>
    </source>
</evidence>
<evidence type="ECO:0000256" key="1">
    <source>
        <dbReference type="ARBA" id="ARBA00004123"/>
    </source>
</evidence>
<evidence type="ECO:0000256" key="7">
    <source>
        <dbReference type="ARBA" id="ARBA00022840"/>
    </source>
</evidence>
<dbReference type="Gene3D" id="3.40.50.300">
    <property type="entry name" value="P-loop containing nucleotide triphosphate hydrolases"/>
    <property type="match status" value="2"/>
</dbReference>
<keyword evidence="15" id="KW-1185">Reference proteome</keyword>
<dbReference type="CDD" id="cd18801">
    <property type="entry name" value="SF2_C_FANCM_Hef"/>
    <property type="match status" value="1"/>
</dbReference>
<dbReference type="GO" id="GO:0005634">
    <property type="term" value="C:nucleus"/>
    <property type="evidence" value="ECO:0007669"/>
    <property type="project" value="UniProtKB-SubCell"/>
</dbReference>
<dbReference type="PROSITE" id="PS51192">
    <property type="entry name" value="HELICASE_ATP_BIND_1"/>
    <property type="match status" value="1"/>
</dbReference>
<evidence type="ECO:0000313" key="15">
    <source>
        <dbReference type="Proteomes" id="UP000447434"/>
    </source>
</evidence>
<dbReference type="GO" id="GO:0045003">
    <property type="term" value="P:double-strand break repair via synthesis-dependent strand annealing"/>
    <property type="evidence" value="ECO:0007669"/>
    <property type="project" value="TreeGrafter"/>
</dbReference>
<dbReference type="InterPro" id="IPR044749">
    <property type="entry name" value="FANCM_DEXDc"/>
</dbReference>
<dbReference type="InterPro" id="IPR001650">
    <property type="entry name" value="Helicase_C-like"/>
</dbReference>
<dbReference type="Pfam" id="PF00271">
    <property type="entry name" value="Helicase_C"/>
    <property type="match status" value="1"/>
</dbReference>
<dbReference type="FunFam" id="3.40.50.300:FF:000861">
    <property type="entry name" value="Fanconi anemia, complementation group M"/>
    <property type="match status" value="1"/>
</dbReference>
<accession>A0A6A4R354</accession>
<evidence type="ECO:0000259" key="12">
    <source>
        <dbReference type="PROSITE" id="PS51192"/>
    </source>
</evidence>
<feature type="domain" description="Helicase C-terminal" evidence="13">
    <location>
        <begin position="469"/>
        <end position="638"/>
    </location>
</feature>
<keyword evidence="5" id="KW-0378">Hydrolase</keyword>
<evidence type="ECO:0000256" key="6">
    <source>
        <dbReference type="ARBA" id="ARBA00022806"/>
    </source>
</evidence>
<dbReference type="OrthoDB" id="6513042at2759"/>
<dbReference type="SMART" id="SM00490">
    <property type="entry name" value="HELICc"/>
    <property type="match status" value="1"/>
</dbReference>
<dbReference type="GO" id="GO:0016787">
    <property type="term" value="F:hydrolase activity"/>
    <property type="evidence" value="ECO:0007669"/>
    <property type="project" value="UniProtKB-KW"/>
</dbReference>
<comment type="caution">
    <text evidence="14">The sequence shown here is derived from an EMBL/GenBank/DDBJ whole genome shotgun (WGS) entry which is preliminary data.</text>
</comment>
<name>A0A6A4R354_LUPAL</name>
<evidence type="ECO:0000256" key="11">
    <source>
        <dbReference type="SAM" id="MobiDB-lite"/>
    </source>
</evidence>
<feature type="domain" description="Helicase ATP-binding" evidence="12">
    <location>
        <begin position="145"/>
        <end position="313"/>
    </location>
</feature>
<feature type="region of interest" description="Disordered" evidence="11">
    <location>
        <begin position="99"/>
        <end position="124"/>
    </location>
</feature>
<dbReference type="InterPro" id="IPR027417">
    <property type="entry name" value="P-loop_NTPase"/>
</dbReference>
<evidence type="ECO:0000259" key="13">
    <source>
        <dbReference type="PROSITE" id="PS51194"/>
    </source>
</evidence>